<dbReference type="GO" id="GO:0004691">
    <property type="term" value="F:cAMP-dependent protein kinase activity"/>
    <property type="evidence" value="ECO:0007669"/>
    <property type="project" value="UniProtKB-EC"/>
</dbReference>
<comment type="catalytic activity">
    <reaction evidence="8">
        <text>L-seryl-[protein] + ATP = O-phospho-L-seryl-[protein] + ADP + H(+)</text>
        <dbReference type="Rhea" id="RHEA:17989"/>
        <dbReference type="Rhea" id="RHEA-COMP:9863"/>
        <dbReference type="Rhea" id="RHEA-COMP:11604"/>
        <dbReference type="ChEBI" id="CHEBI:15378"/>
        <dbReference type="ChEBI" id="CHEBI:29999"/>
        <dbReference type="ChEBI" id="CHEBI:30616"/>
        <dbReference type="ChEBI" id="CHEBI:83421"/>
        <dbReference type="ChEBI" id="CHEBI:456216"/>
        <dbReference type="EC" id="2.7.11.11"/>
    </reaction>
</comment>
<feature type="compositionally biased region" description="Basic and acidic residues" evidence="9">
    <location>
        <begin position="591"/>
        <end position="603"/>
    </location>
</feature>
<dbReference type="EC" id="2.7.11.11" evidence="1"/>
<evidence type="ECO:0000256" key="7">
    <source>
        <dbReference type="ARBA" id="ARBA00047292"/>
    </source>
</evidence>
<dbReference type="EMBL" id="KN823225">
    <property type="protein sequence ID" value="KIO19379.1"/>
    <property type="molecule type" value="Genomic_DNA"/>
</dbReference>
<evidence type="ECO:0000259" key="10">
    <source>
        <dbReference type="PROSITE" id="PS50011"/>
    </source>
</evidence>
<dbReference type="AlphaFoldDB" id="A0A0C3Q7B1"/>
<reference evidence="11 12" key="1">
    <citation type="submission" date="2014-04" db="EMBL/GenBank/DDBJ databases">
        <authorList>
            <consortium name="DOE Joint Genome Institute"/>
            <person name="Kuo A."/>
            <person name="Girlanda M."/>
            <person name="Perotto S."/>
            <person name="Kohler A."/>
            <person name="Nagy L.G."/>
            <person name="Floudas D."/>
            <person name="Copeland A."/>
            <person name="Barry K.W."/>
            <person name="Cichocki N."/>
            <person name="Veneault-Fourrey C."/>
            <person name="LaButti K."/>
            <person name="Lindquist E.A."/>
            <person name="Lipzen A."/>
            <person name="Lundell T."/>
            <person name="Morin E."/>
            <person name="Murat C."/>
            <person name="Sun H."/>
            <person name="Tunlid A."/>
            <person name="Henrissat B."/>
            <person name="Grigoriev I.V."/>
            <person name="Hibbett D.S."/>
            <person name="Martin F."/>
            <person name="Nordberg H.P."/>
            <person name="Cantor M.N."/>
            <person name="Hua S.X."/>
        </authorList>
    </citation>
    <scope>NUCLEOTIDE SEQUENCE [LARGE SCALE GENOMIC DNA]</scope>
    <source>
        <strain evidence="11 12">MUT 4182</strain>
    </source>
</reference>
<keyword evidence="2" id="KW-0723">Serine/threonine-protein kinase</keyword>
<evidence type="ECO:0000256" key="4">
    <source>
        <dbReference type="ARBA" id="ARBA00022741"/>
    </source>
</evidence>
<feature type="compositionally biased region" description="Basic and acidic residues" evidence="9">
    <location>
        <begin position="735"/>
        <end position="749"/>
    </location>
</feature>
<evidence type="ECO:0000256" key="8">
    <source>
        <dbReference type="ARBA" id="ARBA00047454"/>
    </source>
</evidence>
<keyword evidence="4" id="KW-0547">Nucleotide-binding</keyword>
<evidence type="ECO:0000313" key="11">
    <source>
        <dbReference type="EMBL" id="KIO19379.1"/>
    </source>
</evidence>
<feature type="compositionally biased region" description="Low complexity" evidence="9">
    <location>
        <begin position="628"/>
        <end position="639"/>
    </location>
</feature>
<sequence length="811" mass="89561">MATWEERYTRLATILKVSLSRKHDAVDLALDGFTDAQRQAVRSSSSRAAEVENLRFGNKDLTAVGTLTKGQFGSIHIVRCQFDGVEYVRKTVSKSTAIRFRHQCSVLSEREILLRAREKRCVWVPHLLSAFQSSSDLNFVMEYAAGGSLDDILSCSPGGRLEEEDLLWWAPQAISAISWCHSQQFVHRDVKPQNLVITTSSHIKLIDFGTAAPLLPPDDDRAELVARKHCLMLCGTVDYIAPEILQHHENLLVACEVEDSYNDDEASGAYGKEVDWWSLGAMLYELACGQAPFFAEDIGQTYRSIINHKTNALKFNPRSSDPSQGPPNVSPQFQDFIRGLLSPAESRLGRNAKLDIRKHQWLSSIRWDVLHIQSPHADLVIPQESGYAAIRPAFSGQFNNEFSSTEGVEGGGIRFSGFFDSTTGMSTMETVESTPGPPAEDIQPRVSSFIGFTWGPPKDAFSIKPSLLHQSGLKTPLERSLAHVPGTPYPVLQQTPAHGLLRPGLLRQHRISDPLPNFITPMRPNLLQYPTTIPRTGSARRVRPVSDRQAMEEMMAQVGKSARKRVLESGKKPRNGIGLVKFAPLPPFHPTARDGDSEGDIQHTGESSRASGTGTAGQPSLTTKRSFLSLPPLNLNSKSPKNELALSAATTMTEPTILLSPSPRPGSALSRRSATPGLHPTFTSMSRTNLTLTMDRTASGSRIIRSKTPDWTSSATGLLLNPELRATPKALTKPPKAETRPTPKAETRPTPKAPPELTMQSQRTPVTTRAESLMSDERMDDMQRRLDHLLGDISQLDKRLLQALRELRPRT</sequence>
<dbReference type="GO" id="GO:0005524">
    <property type="term" value="F:ATP binding"/>
    <property type="evidence" value="ECO:0007669"/>
    <property type="project" value="UniProtKB-KW"/>
</dbReference>
<reference evidence="12" key="2">
    <citation type="submission" date="2015-01" db="EMBL/GenBank/DDBJ databases">
        <title>Evolutionary Origins and Diversification of the Mycorrhizal Mutualists.</title>
        <authorList>
            <consortium name="DOE Joint Genome Institute"/>
            <consortium name="Mycorrhizal Genomics Consortium"/>
            <person name="Kohler A."/>
            <person name="Kuo A."/>
            <person name="Nagy L.G."/>
            <person name="Floudas D."/>
            <person name="Copeland A."/>
            <person name="Barry K.W."/>
            <person name="Cichocki N."/>
            <person name="Veneault-Fourrey C."/>
            <person name="LaButti K."/>
            <person name="Lindquist E.A."/>
            <person name="Lipzen A."/>
            <person name="Lundell T."/>
            <person name="Morin E."/>
            <person name="Murat C."/>
            <person name="Riley R."/>
            <person name="Ohm R."/>
            <person name="Sun H."/>
            <person name="Tunlid A."/>
            <person name="Henrissat B."/>
            <person name="Grigoriev I.V."/>
            <person name="Hibbett D.S."/>
            <person name="Martin F."/>
        </authorList>
    </citation>
    <scope>NUCLEOTIDE SEQUENCE [LARGE SCALE GENOMIC DNA]</scope>
    <source>
        <strain evidence="12">MUT 4182</strain>
    </source>
</reference>
<evidence type="ECO:0000256" key="9">
    <source>
        <dbReference type="SAM" id="MobiDB-lite"/>
    </source>
</evidence>
<dbReference type="GO" id="GO:0005952">
    <property type="term" value="C:cAMP-dependent protein kinase complex"/>
    <property type="evidence" value="ECO:0007669"/>
    <property type="project" value="TreeGrafter"/>
</dbReference>
<feature type="compositionally biased region" description="Polar residues" evidence="9">
    <location>
        <begin position="758"/>
        <end position="770"/>
    </location>
</feature>
<dbReference type="PROSITE" id="PS00108">
    <property type="entry name" value="PROTEIN_KINASE_ST"/>
    <property type="match status" value="1"/>
</dbReference>
<evidence type="ECO:0000256" key="3">
    <source>
        <dbReference type="ARBA" id="ARBA00022679"/>
    </source>
</evidence>
<accession>A0A0C3Q7B1</accession>
<dbReference type="PROSITE" id="PS50011">
    <property type="entry name" value="PROTEIN_KINASE_DOM"/>
    <property type="match status" value="1"/>
</dbReference>
<dbReference type="Pfam" id="PF00069">
    <property type="entry name" value="Pkinase"/>
    <property type="match status" value="1"/>
</dbReference>
<dbReference type="HOGENOM" id="CLU_013540_0_0_1"/>
<gene>
    <name evidence="11" type="ORF">M407DRAFT_30985</name>
</gene>
<organism evidence="11 12">
    <name type="scientific">Tulasnella calospora MUT 4182</name>
    <dbReference type="NCBI Taxonomy" id="1051891"/>
    <lineage>
        <taxon>Eukaryota</taxon>
        <taxon>Fungi</taxon>
        <taxon>Dikarya</taxon>
        <taxon>Basidiomycota</taxon>
        <taxon>Agaricomycotina</taxon>
        <taxon>Agaricomycetes</taxon>
        <taxon>Cantharellales</taxon>
        <taxon>Tulasnellaceae</taxon>
        <taxon>Tulasnella</taxon>
    </lineage>
</organism>
<keyword evidence="3" id="KW-0808">Transferase</keyword>
<comment type="catalytic activity">
    <reaction evidence="7">
        <text>L-threonyl-[protein] + ATP = O-phospho-L-threonyl-[protein] + ADP + H(+)</text>
        <dbReference type="Rhea" id="RHEA:46608"/>
        <dbReference type="Rhea" id="RHEA-COMP:11060"/>
        <dbReference type="Rhea" id="RHEA-COMP:11605"/>
        <dbReference type="ChEBI" id="CHEBI:15378"/>
        <dbReference type="ChEBI" id="CHEBI:30013"/>
        <dbReference type="ChEBI" id="CHEBI:30616"/>
        <dbReference type="ChEBI" id="CHEBI:61977"/>
        <dbReference type="ChEBI" id="CHEBI:456216"/>
        <dbReference type="EC" id="2.7.11.11"/>
    </reaction>
</comment>
<dbReference type="STRING" id="1051891.A0A0C3Q7B1"/>
<feature type="region of interest" description="Disordered" evidence="9">
    <location>
        <begin position="655"/>
        <end position="688"/>
    </location>
</feature>
<evidence type="ECO:0000256" key="2">
    <source>
        <dbReference type="ARBA" id="ARBA00022527"/>
    </source>
</evidence>
<feature type="region of interest" description="Disordered" evidence="9">
    <location>
        <begin position="558"/>
        <end position="639"/>
    </location>
</feature>
<proteinExistence type="predicted"/>
<feature type="compositionally biased region" description="Polar residues" evidence="9">
    <location>
        <begin position="604"/>
        <end position="626"/>
    </location>
</feature>
<dbReference type="InterPro" id="IPR008271">
    <property type="entry name" value="Ser/Thr_kinase_AS"/>
</dbReference>
<dbReference type="Gene3D" id="3.30.200.20">
    <property type="entry name" value="Phosphorylase Kinase, domain 1"/>
    <property type="match status" value="1"/>
</dbReference>
<dbReference type="Gene3D" id="1.10.510.10">
    <property type="entry name" value="Transferase(Phosphotransferase) domain 1"/>
    <property type="match status" value="1"/>
</dbReference>
<dbReference type="PANTHER" id="PTHR24353">
    <property type="entry name" value="CYCLIC NUCLEOTIDE-DEPENDENT PROTEIN KINASE"/>
    <property type="match status" value="1"/>
</dbReference>
<feature type="domain" description="Protein kinase" evidence="10">
    <location>
        <begin position="61"/>
        <end position="362"/>
    </location>
</feature>
<dbReference type="Proteomes" id="UP000054248">
    <property type="component" value="Unassembled WGS sequence"/>
</dbReference>
<dbReference type="InterPro" id="IPR000719">
    <property type="entry name" value="Prot_kinase_dom"/>
</dbReference>
<keyword evidence="5" id="KW-0418">Kinase</keyword>
<evidence type="ECO:0000256" key="5">
    <source>
        <dbReference type="ARBA" id="ARBA00022777"/>
    </source>
</evidence>
<evidence type="ECO:0000256" key="6">
    <source>
        <dbReference type="ARBA" id="ARBA00022840"/>
    </source>
</evidence>
<protein>
    <recommendedName>
        <fullName evidence="1">cAMP-dependent protein kinase</fullName>
        <ecNumber evidence="1">2.7.11.11</ecNumber>
    </recommendedName>
</protein>
<dbReference type="InterPro" id="IPR011009">
    <property type="entry name" value="Kinase-like_dom_sf"/>
</dbReference>
<keyword evidence="12" id="KW-1185">Reference proteome</keyword>
<keyword evidence="6" id="KW-0067">ATP-binding</keyword>
<dbReference type="SUPFAM" id="SSF56112">
    <property type="entry name" value="Protein kinase-like (PK-like)"/>
    <property type="match status" value="1"/>
</dbReference>
<feature type="region of interest" description="Disordered" evidence="9">
    <location>
        <begin position="725"/>
        <end position="774"/>
    </location>
</feature>
<evidence type="ECO:0000313" key="12">
    <source>
        <dbReference type="Proteomes" id="UP000054248"/>
    </source>
</evidence>
<evidence type="ECO:0000256" key="1">
    <source>
        <dbReference type="ARBA" id="ARBA00012444"/>
    </source>
</evidence>
<name>A0A0C3Q7B1_9AGAM</name>
<dbReference type="PANTHER" id="PTHR24353:SF37">
    <property type="entry name" value="CAMP-DEPENDENT PROTEIN KINASE CATALYTIC SUBUNIT PRKX"/>
    <property type="match status" value="1"/>
</dbReference>
<dbReference type="OrthoDB" id="3359639at2759"/>
<dbReference type="SMART" id="SM00220">
    <property type="entry name" value="S_TKc"/>
    <property type="match status" value="1"/>
</dbReference>